<evidence type="ECO:0000256" key="12">
    <source>
        <dbReference type="ARBA" id="ARBA00048366"/>
    </source>
</evidence>
<dbReference type="Pfam" id="PF03481">
    <property type="entry name" value="Sua5_C"/>
    <property type="match status" value="1"/>
</dbReference>
<dbReference type="GO" id="GO:0003725">
    <property type="term" value="F:double-stranded RNA binding"/>
    <property type="evidence" value="ECO:0007669"/>
    <property type="project" value="UniProtKB-UniRule"/>
</dbReference>
<dbReference type="Pfam" id="PF01300">
    <property type="entry name" value="Sua5_yciO_yrdC"/>
    <property type="match status" value="1"/>
</dbReference>
<organism evidence="16 17">
    <name type="scientific">Alicyclobacillus hesperidum</name>
    <dbReference type="NCBI Taxonomy" id="89784"/>
    <lineage>
        <taxon>Bacteria</taxon>
        <taxon>Bacillati</taxon>
        <taxon>Bacillota</taxon>
        <taxon>Bacilli</taxon>
        <taxon>Bacillales</taxon>
        <taxon>Alicyclobacillaceae</taxon>
        <taxon>Alicyclobacillus</taxon>
    </lineage>
</organism>
<evidence type="ECO:0000256" key="11">
    <source>
        <dbReference type="ARBA" id="ARBA00029774"/>
    </source>
</evidence>
<comment type="function">
    <text evidence="13">Required for the formation of a threonylcarbamoyl group on adenosine at position 37 (t(6)A37) in tRNAs that read codons beginning with adenine.</text>
</comment>
<dbReference type="GO" id="GO:0061710">
    <property type="term" value="F:L-threonylcarbamoyladenylate synthase"/>
    <property type="evidence" value="ECO:0007669"/>
    <property type="project" value="UniProtKB-EC"/>
</dbReference>
<evidence type="ECO:0000313" key="17">
    <source>
        <dbReference type="Proteomes" id="UP000182589"/>
    </source>
</evidence>
<dbReference type="GO" id="GO:0000049">
    <property type="term" value="F:tRNA binding"/>
    <property type="evidence" value="ECO:0007669"/>
    <property type="project" value="TreeGrafter"/>
</dbReference>
<dbReference type="RefSeq" id="WP_074693625.1">
    <property type="nucleotide sequence ID" value="NZ_FNOJ01000019.1"/>
</dbReference>
<evidence type="ECO:0000256" key="9">
    <source>
        <dbReference type="ARBA" id="ARBA00022741"/>
    </source>
</evidence>
<comment type="similarity">
    <text evidence="2 13">Belongs to the SUA5 family.</text>
</comment>
<evidence type="ECO:0000256" key="6">
    <source>
        <dbReference type="ARBA" id="ARBA00022679"/>
    </source>
</evidence>
<evidence type="ECO:0000256" key="3">
    <source>
        <dbReference type="ARBA" id="ARBA00012584"/>
    </source>
</evidence>
<dbReference type="InterPro" id="IPR050156">
    <property type="entry name" value="TC-AMP_synthase_SUA5"/>
</dbReference>
<dbReference type="InterPro" id="IPR005145">
    <property type="entry name" value="Sua5_C"/>
</dbReference>
<feature type="binding site" evidence="14">
    <location>
        <position position="187"/>
    </location>
    <ligand>
        <name>L-threonine</name>
        <dbReference type="ChEBI" id="CHEBI:57926"/>
    </ligand>
</feature>
<dbReference type="PANTHER" id="PTHR17490:SF16">
    <property type="entry name" value="THREONYLCARBAMOYL-AMP SYNTHASE"/>
    <property type="match status" value="1"/>
</dbReference>
<protein>
    <recommendedName>
        <fullName evidence="4 13">Threonylcarbamoyl-AMP synthase</fullName>
        <shortName evidence="13">TC-AMP synthase</shortName>
        <ecNumber evidence="3 13">2.7.7.87</ecNumber>
    </recommendedName>
    <alternativeName>
        <fullName evidence="11 13">L-threonylcarbamoyladenylate synthase</fullName>
    </alternativeName>
</protein>
<feature type="binding site" evidence="14">
    <location>
        <position position="241"/>
    </location>
    <ligand>
        <name>ATP</name>
        <dbReference type="ChEBI" id="CHEBI:30616"/>
    </ligand>
</feature>
<dbReference type="PANTHER" id="PTHR17490">
    <property type="entry name" value="SUA5"/>
    <property type="match status" value="1"/>
</dbReference>
<keyword evidence="6 13" id="KW-0808">Transferase</keyword>
<dbReference type="PROSITE" id="PS51163">
    <property type="entry name" value="YRDC"/>
    <property type="match status" value="1"/>
</dbReference>
<evidence type="ECO:0000256" key="13">
    <source>
        <dbReference type="PIRNR" id="PIRNR004930"/>
    </source>
</evidence>
<feature type="binding site" evidence="14">
    <location>
        <position position="147"/>
    </location>
    <ligand>
        <name>L-threonine</name>
        <dbReference type="ChEBI" id="CHEBI:57926"/>
    </ligand>
</feature>
<proteinExistence type="inferred from homology"/>
<dbReference type="GO" id="GO:0008033">
    <property type="term" value="P:tRNA processing"/>
    <property type="evidence" value="ECO:0007669"/>
    <property type="project" value="UniProtKB-KW"/>
</dbReference>
<dbReference type="PIRSF" id="PIRSF004930">
    <property type="entry name" value="Tln_factor_SUA5"/>
    <property type="match status" value="1"/>
</dbReference>
<feature type="binding site" evidence="14">
    <location>
        <position position="61"/>
    </location>
    <ligand>
        <name>ATP</name>
        <dbReference type="ChEBI" id="CHEBI:30616"/>
    </ligand>
</feature>
<feature type="domain" description="YrdC-like" evidence="15">
    <location>
        <begin position="16"/>
        <end position="205"/>
    </location>
</feature>
<comment type="catalytic activity">
    <reaction evidence="12 13">
        <text>L-threonine + hydrogencarbonate + ATP = L-threonylcarbamoyladenylate + diphosphate + H2O</text>
        <dbReference type="Rhea" id="RHEA:36407"/>
        <dbReference type="ChEBI" id="CHEBI:15377"/>
        <dbReference type="ChEBI" id="CHEBI:17544"/>
        <dbReference type="ChEBI" id="CHEBI:30616"/>
        <dbReference type="ChEBI" id="CHEBI:33019"/>
        <dbReference type="ChEBI" id="CHEBI:57926"/>
        <dbReference type="ChEBI" id="CHEBI:73682"/>
        <dbReference type="EC" id="2.7.7.87"/>
    </reaction>
</comment>
<evidence type="ECO:0000259" key="15">
    <source>
        <dbReference type="PROSITE" id="PS51163"/>
    </source>
</evidence>
<dbReference type="EMBL" id="FNOJ01000019">
    <property type="protein sequence ID" value="SDW89323.1"/>
    <property type="molecule type" value="Genomic_DNA"/>
</dbReference>
<evidence type="ECO:0000313" key="16">
    <source>
        <dbReference type="EMBL" id="SDW89323.1"/>
    </source>
</evidence>
<feature type="binding site" evidence="14">
    <location>
        <position position="70"/>
    </location>
    <ligand>
        <name>L-threonine</name>
        <dbReference type="ChEBI" id="CHEBI:57926"/>
    </ligand>
</feature>
<feature type="binding site" evidence="14">
    <location>
        <position position="65"/>
    </location>
    <ligand>
        <name>ATP</name>
        <dbReference type="ChEBI" id="CHEBI:30616"/>
    </ligand>
</feature>
<dbReference type="EC" id="2.7.7.87" evidence="3 13"/>
<dbReference type="GO" id="GO:0005737">
    <property type="term" value="C:cytoplasm"/>
    <property type="evidence" value="ECO:0007669"/>
    <property type="project" value="UniProtKB-SubCell"/>
</dbReference>
<evidence type="ECO:0000256" key="1">
    <source>
        <dbReference type="ARBA" id="ARBA00004496"/>
    </source>
</evidence>
<feature type="binding site" evidence="14">
    <location>
        <position position="157"/>
    </location>
    <ligand>
        <name>ATP</name>
        <dbReference type="ChEBI" id="CHEBI:30616"/>
    </ligand>
</feature>
<dbReference type="InterPro" id="IPR006070">
    <property type="entry name" value="Sua5-like_dom"/>
</dbReference>
<dbReference type="SUPFAM" id="SSF55821">
    <property type="entry name" value="YrdC/RibB"/>
    <property type="match status" value="1"/>
</dbReference>
<feature type="binding site" evidence="14">
    <location>
        <position position="201"/>
    </location>
    <ligand>
        <name>ATP</name>
        <dbReference type="ChEBI" id="CHEBI:30616"/>
    </ligand>
</feature>
<keyword evidence="8 13" id="KW-0548">Nucleotidyltransferase</keyword>
<keyword evidence="17" id="KW-1185">Reference proteome</keyword>
<dbReference type="InterPro" id="IPR038385">
    <property type="entry name" value="Sua5/YwlC_C"/>
</dbReference>
<evidence type="ECO:0000256" key="8">
    <source>
        <dbReference type="ARBA" id="ARBA00022695"/>
    </source>
</evidence>
<evidence type="ECO:0000256" key="7">
    <source>
        <dbReference type="ARBA" id="ARBA00022694"/>
    </source>
</evidence>
<evidence type="ECO:0000256" key="14">
    <source>
        <dbReference type="PIRSR" id="PIRSR004930-1"/>
    </source>
</evidence>
<dbReference type="NCBIfam" id="TIGR00057">
    <property type="entry name" value="L-threonylcarbamoyladenylate synthase"/>
    <property type="match status" value="1"/>
</dbReference>
<comment type="subcellular location">
    <subcellularLocation>
        <location evidence="1 13">Cytoplasm</location>
    </subcellularLocation>
</comment>
<evidence type="ECO:0000256" key="10">
    <source>
        <dbReference type="ARBA" id="ARBA00022840"/>
    </source>
</evidence>
<reference evidence="17" key="1">
    <citation type="submission" date="2016-10" db="EMBL/GenBank/DDBJ databases">
        <authorList>
            <person name="Varghese N."/>
        </authorList>
    </citation>
    <scope>NUCLEOTIDE SEQUENCE [LARGE SCALE GENOMIC DNA]</scope>
    <source>
        <strain evidence="17">DSM 12489</strain>
    </source>
</reference>
<evidence type="ECO:0000256" key="4">
    <source>
        <dbReference type="ARBA" id="ARBA00015492"/>
    </source>
</evidence>
<gene>
    <name evidence="16" type="ORF">SAMN04489725_11913</name>
</gene>
<keyword evidence="10 13" id="KW-0067">ATP-binding</keyword>
<feature type="binding site" evidence="14">
    <location>
        <position position="149"/>
    </location>
    <ligand>
        <name>ATP</name>
        <dbReference type="ChEBI" id="CHEBI:30616"/>
    </ligand>
</feature>
<dbReference type="Gene3D" id="3.40.50.11030">
    <property type="entry name" value="Threonylcarbamoyl-AMP synthase, C-terminal domain"/>
    <property type="match status" value="1"/>
</dbReference>
<keyword evidence="5 13" id="KW-0963">Cytoplasm</keyword>
<name>A0A1H2X8U5_9BACL</name>
<dbReference type="InterPro" id="IPR010923">
    <property type="entry name" value="T(6)A37_SUA5"/>
</dbReference>
<evidence type="ECO:0000256" key="5">
    <source>
        <dbReference type="ARBA" id="ARBA00022490"/>
    </source>
</evidence>
<evidence type="ECO:0000256" key="2">
    <source>
        <dbReference type="ARBA" id="ARBA00007663"/>
    </source>
</evidence>
<dbReference type="GO" id="GO:0006450">
    <property type="term" value="P:regulation of translational fidelity"/>
    <property type="evidence" value="ECO:0007669"/>
    <property type="project" value="TreeGrafter"/>
</dbReference>
<sequence>MNRCAIDDLRDVAQLRRRVAAAAASLRTGGLVAFPTETVYGLGANAFDDTAVRRIFAAKQRPVDNPLIVHIANGDQLEACLPVGYHLSPDERKLMQTFWPGPLTLLLPAGPQIAPAVRPGQELVGVRMPNHPVARALIAEAGVPVAAPSANISGRPSPTVADAVAADLEDAIDWLIDAGPSAIGVESTVLLLEPDCARILRPGGITQEMIAKTIQRPVLFAADVFDLDAAPLSPGMKYRHYAPNARVHVWWGEEAAIASAMRAFLEGEGDGADAATTIPALIAPQDFVSRFEWHLPPVRMAALPADDYATNLAHALYDLLRRFDQVGATDILVYGVDPAHGISTAVMNRLQKAASGRVRRVE</sequence>
<feature type="binding site" evidence="14">
    <location>
        <position position="127"/>
    </location>
    <ligand>
        <name>L-threonine</name>
        <dbReference type="ChEBI" id="CHEBI:57926"/>
    </ligand>
</feature>
<keyword evidence="9 13" id="KW-0547">Nucleotide-binding</keyword>
<keyword evidence="7 13" id="KW-0819">tRNA processing</keyword>
<accession>A0A1H2X8U5</accession>
<dbReference type="InterPro" id="IPR017945">
    <property type="entry name" value="DHBP_synth_RibB-like_a/b_dom"/>
</dbReference>
<dbReference type="Proteomes" id="UP000182589">
    <property type="component" value="Unassembled WGS sequence"/>
</dbReference>
<dbReference type="FunFam" id="3.90.870.10:FF:000009">
    <property type="entry name" value="Threonylcarbamoyl-AMP synthase, putative"/>
    <property type="match status" value="1"/>
</dbReference>
<dbReference type="AlphaFoldDB" id="A0A1H2X8U5"/>
<feature type="binding site" evidence="14">
    <location>
        <position position="38"/>
    </location>
    <ligand>
        <name>L-threonine</name>
        <dbReference type="ChEBI" id="CHEBI:57926"/>
    </ligand>
</feature>
<dbReference type="Gene3D" id="3.90.870.10">
    <property type="entry name" value="DHBP synthase"/>
    <property type="match status" value="1"/>
</dbReference>
<dbReference type="STRING" id="89784.SAMN04489725_11913"/>
<dbReference type="GO" id="GO:0005524">
    <property type="term" value="F:ATP binding"/>
    <property type="evidence" value="ECO:0007669"/>
    <property type="project" value="UniProtKB-UniRule"/>
</dbReference>